<evidence type="ECO:0000256" key="1">
    <source>
        <dbReference type="SAM" id="MobiDB-lite"/>
    </source>
</evidence>
<dbReference type="Proteomes" id="UP000604083">
    <property type="component" value="Unassembled WGS sequence"/>
</dbReference>
<sequence>MDYSDGTSNGSLEPGEWAYFEITIPADSEGLRVSLTGSGAEDVDLYLLQNGNPTTNSFSDRSLDRDTDQVFVISKQGSDRTFHAGVHLPASATGNTNFTITSHGVFYEETLSWDDGSAPGGSSIHSASSPSGGRHYYKIVTEAPDLGVWRTILNVTSGEAHLYALENSAPTTTSNTESSETPGSDGFTRQLSSTSGAGDIWYLLVDADPGAAFSLVAGDIFVDDLGSLAPDASSGSGLTSIPSEGARFFRTSIPSQALAWRLWLQQADGSTTWNHNFYVRKGLAPHLSSTSYYDRRRNGQGLLVPDYLSPGGGDFYYVGVFGEIGQTFQLDSRQQTVTDISFGGDQPVPVGDGFHFKTYRVQVPVDRIAWEVGVAPSSGDPQVAIRRDFVPNPFNNDAFSEVASPTVTDSVSIVPPNLSDGSWFITTWSDDAFSGTLSNGEPVITPIDYATASYNPLSPQHSFYQVANNDPNRAGWRYFAVTNVGEPQLGSPSWLLELENQAPGTEIAIRRNFVPGRWDYREDGNDDIYERQQNDKSSTRGFLQDLGHESDIWYVGVRQQAEALGAFTLKSGHVLAENVLIDGPSETVSNLPPNRWQFFRVTVPAQIGGQDILGWQLRVENWSGYEPTMVVRRDQVPEGASFTTQSGWGGARYPYWGGTNWDSGAQWVISTEDWSGHDYSSDGSQYNEKYGLWAALGQPLEPGTYYVGFFNNSQSESSSFTFSSTAVGTGMGLEPQAIPFNGGSATVSNLPAREVAYYYVDIPDNTSGWRISLA</sequence>
<keyword evidence="3" id="KW-1185">Reference proteome</keyword>
<evidence type="ECO:0000313" key="2">
    <source>
        <dbReference type="EMBL" id="MBK1835169.1"/>
    </source>
</evidence>
<gene>
    <name evidence="2" type="ORF">JIN78_13955</name>
</gene>
<organism evidence="2 3">
    <name type="scientific">Roseibacillus ishigakijimensis</name>
    <dbReference type="NCBI Taxonomy" id="454146"/>
    <lineage>
        <taxon>Bacteria</taxon>
        <taxon>Pseudomonadati</taxon>
        <taxon>Verrucomicrobiota</taxon>
        <taxon>Verrucomicrobiia</taxon>
        <taxon>Verrucomicrobiales</taxon>
        <taxon>Verrucomicrobiaceae</taxon>
        <taxon>Roseibacillus</taxon>
    </lineage>
</organism>
<feature type="non-terminal residue" evidence="2">
    <location>
        <position position="774"/>
    </location>
</feature>
<dbReference type="EMBL" id="JAENIO010000043">
    <property type="protein sequence ID" value="MBK1835169.1"/>
    <property type="molecule type" value="Genomic_DNA"/>
</dbReference>
<proteinExistence type="predicted"/>
<dbReference type="Gene3D" id="2.60.120.380">
    <property type="match status" value="1"/>
</dbReference>
<protein>
    <submittedName>
        <fullName evidence="2">Uncharacterized protein</fullName>
    </submittedName>
</protein>
<evidence type="ECO:0000313" key="3">
    <source>
        <dbReference type="Proteomes" id="UP000604083"/>
    </source>
</evidence>
<feature type="region of interest" description="Disordered" evidence="1">
    <location>
        <begin position="168"/>
        <end position="190"/>
    </location>
</feature>
<comment type="caution">
    <text evidence="2">The sequence shown here is derived from an EMBL/GenBank/DDBJ whole genome shotgun (WGS) entry which is preliminary data.</text>
</comment>
<name>A0A934RPL2_9BACT</name>
<feature type="compositionally biased region" description="Low complexity" evidence="1">
    <location>
        <begin position="168"/>
        <end position="184"/>
    </location>
</feature>
<reference evidence="2" key="1">
    <citation type="submission" date="2021-01" db="EMBL/GenBank/DDBJ databases">
        <title>Modified the classification status of verrucomicrobia.</title>
        <authorList>
            <person name="Feng X."/>
        </authorList>
    </citation>
    <scope>NUCLEOTIDE SEQUENCE</scope>
    <source>
        <strain evidence="2">KCTC 12986</strain>
    </source>
</reference>
<dbReference type="AlphaFoldDB" id="A0A934RPL2"/>
<accession>A0A934RPL2</accession>